<dbReference type="Pfam" id="PF03734">
    <property type="entry name" value="YkuD"/>
    <property type="match status" value="1"/>
</dbReference>
<evidence type="ECO:0000256" key="3">
    <source>
        <dbReference type="ARBA" id="ARBA00022676"/>
    </source>
</evidence>
<reference evidence="11 12" key="1">
    <citation type="submission" date="2017-05" db="EMBL/GenBank/DDBJ databases">
        <title>Thiocyanate degradation by Thiohalobacter thiocyanaticus FOKN1.</title>
        <authorList>
            <person name="Oshiki M."/>
            <person name="Fukushima T."/>
            <person name="Kawano S."/>
            <person name="Nakagawa J."/>
        </authorList>
    </citation>
    <scope>NUCLEOTIDE SEQUENCE [LARGE SCALE GENOMIC DNA]</scope>
    <source>
        <strain evidence="11 12">FOKN1</strain>
    </source>
</reference>
<evidence type="ECO:0000256" key="5">
    <source>
        <dbReference type="ARBA" id="ARBA00022801"/>
    </source>
</evidence>
<dbReference type="GO" id="GO:0071972">
    <property type="term" value="F:peptidoglycan L,D-transpeptidase activity"/>
    <property type="evidence" value="ECO:0007669"/>
    <property type="project" value="TreeGrafter"/>
</dbReference>
<evidence type="ECO:0000256" key="2">
    <source>
        <dbReference type="ARBA" id="ARBA00005992"/>
    </source>
</evidence>
<dbReference type="PANTHER" id="PTHR30582">
    <property type="entry name" value="L,D-TRANSPEPTIDASE"/>
    <property type="match status" value="1"/>
</dbReference>
<evidence type="ECO:0000313" key="11">
    <source>
        <dbReference type="EMBL" id="BAZ94513.1"/>
    </source>
</evidence>
<organism evidence="11 12">
    <name type="scientific">Thiohalobacter thiocyanaticus</name>
    <dbReference type="NCBI Taxonomy" id="585455"/>
    <lineage>
        <taxon>Bacteria</taxon>
        <taxon>Pseudomonadati</taxon>
        <taxon>Pseudomonadota</taxon>
        <taxon>Gammaproteobacteria</taxon>
        <taxon>Thiohalobacterales</taxon>
        <taxon>Thiohalobacteraceae</taxon>
        <taxon>Thiohalobacter</taxon>
    </lineage>
</organism>
<dbReference type="SUPFAM" id="SSF141523">
    <property type="entry name" value="L,D-transpeptidase catalytic domain-like"/>
    <property type="match status" value="1"/>
</dbReference>
<evidence type="ECO:0000256" key="4">
    <source>
        <dbReference type="ARBA" id="ARBA00022679"/>
    </source>
</evidence>
<dbReference type="AlphaFoldDB" id="A0A1Z4VSP6"/>
<evidence type="ECO:0000313" key="12">
    <source>
        <dbReference type="Proteomes" id="UP000218765"/>
    </source>
</evidence>
<evidence type="ECO:0000256" key="1">
    <source>
        <dbReference type="ARBA" id="ARBA00004752"/>
    </source>
</evidence>
<keyword evidence="12" id="KW-1185">Reference proteome</keyword>
<dbReference type="GO" id="GO:0008360">
    <property type="term" value="P:regulation of cell shape"/>
    <property type="evidence" value="ECO:0007669"/>
    <property type="project" value="UniProtKB-UniRule"/>
</dbReference>
<keyword evidence="6 9" id="KW-0133">Cell shape</keyword>
<evidence type="ECO:0000256" key="8">
    <source>
        <dbReference type="ARBA" id="ARBA00023316"/>
    </source>
</evidence>
<comment type="pathway">
    <text evidence="1 9">Cell wall biogenesis; peptidoglycan biosynthesis.</text>
</comment>
<dbReference type="UniPathway" id="UPA00219"/>
<sequence length="164" mass="18204">MTQTPPRRYLRVTLDDQRLQLIEQGEPQLEYPVSTGAAGPGERDGSGCTPRGWHRIRIRIGADCPLNTVFVGRRPTGEIYSPELAASAPGRDWILTRILWLTGLEPGCNRGGAVDTLRRYIYIHGCPDSEPMGVPASHGCIRMRNADLLELFEQVETGLPVLIR</sequence>
<dbReference type="PROSITE" id="PS52029">
    <property type="entry name" value="LD_TPASE"/>
    <property type="match status" value="1"/>
</dbReference>
<evidence type="ECO:0000256" key="7">
    <source>
        <dbReference type="ARBA" id="ARBA00022984"/>
    </source>
</evidence>
<keyword evidence="8 9" id="KW-0961">Cell wall biogenesis/degradation</keyword>
<dbReference type="PANTHER" id="PTHR30582:SF24">
    <property type="entry name" value="L,D-TRANSPEPTIDASE ERFK_SRFK-RELATED"/>
    <property type="match status" value="1"/>
</dbReference>
<comment type="similarity">
    <text evidence="2">Belongs to the YkuD family.</text>
</comment>
<dbReference type="KEGG" id="ttc:FOKN1_2133"/>
<dbReference type="CDD" id="cd16913">
    <property type="entry name" value="YkuD_like"/>
    <property type="match status" value="1"/>
</dbReference>
<proteinExistence type="inferred from homology"/>
<dbReference type="GO" id="GO:0005576">
    <property type="term" value="C:extracellular region"/>
    <property type="evidence" value="ECO:0007669"/>
    <property type="project" value="TreeGrafter"/>
</dbReference>
<dbReference type="Proteomes" id="UP000218765">
    <property type="component" value="Chromosome"/>
</dbReference>
<keyword evidence="4" id="KW-0808">Transferase</keyword>
<evidence type="ECO:0000259" key="10">
    <source>
        <dbReference type="PROSITE" id="PS52029"/>
    </source>
</evidence>
<evidence type="ECO:0000256" key="9">
    <source>
        <dbReference type="PROSITE-ProRule" id="PRU01373"/>
    </source>
</evidence>
<accession>A0A1Z4VSP6</accession>
<dbReference type="RefSeq" id="WP_096366593.1">
    <property type="nucleotide sequence ID" value="NZ_AP018052.1"/>
</dbReference>
<keyword evidence="3" id="KW-0328">Glycosyltransferase</keyword>
<dbReference type="GO" id="GO:0071555">
    <property type="term" value="P:cell wall organization"/>
    <property type="evidence" value="ECO:0007669"/>
    <property type="project" value="UniProtKB-UniRule"/>
</dbReference>
<dbReference type="OrthoDB" id="9787225at2"/>
<name>A0A1Z4VSP6_9GAMM</name>
<feature type="active site" description="Proton donor/acceptor" evidence="9">
    <location>
        <position position="124"/>
    </location>
</feature>
<dbReference type="Gene3D" id="2.40.440.10">
    <property type="entry name" value="L,D-transpeptidase catalytic domain-like"/>
    <property type="match status" value="1"/>
</dbReference>
<keyword evidence="7 9" id="KW-0573">Peptidoglycan synthesis</keyword>
<dbReference type="EMBL" id="AP018052">
    <property type="protein sequence ID" value="BAZ94513.1"/>
    <property type="molecule type" value="Genomic_DNA"/>
</dbReference>
<keyword evidence="5" id="KW-0378">Hydrolase</keyword>
<dbReference type="GO" id="GO:0018104">
    <property type="term" value="P:peptidoglycan-protein cross-linking"/>
    <property type="evidence" value="ECO:0007669"/>
    <property type="project" value="TreeGrafter"/>
</dbReference>
<dbReference type="GO" id="GO:0016757">
    <property type="term" value="F:glycosyltransferase activity"/>
    <property type="evidence" value="ECO:0007669"/>
    <property type="project" value="UniProtKB-KW"/>
</dbReference>
<dbReference type="InterPro" id="IPR038063">
    <property type="entry name" value="Transpep_catalytic_dom"/>
</dbReference>
<dbReference type="InterPro" id="IPR005490">
    <property type="entry name" value="LD_TPept_cat_dom"/>
</dbReference>
<protein>
    <recommendedName>
        <fullName evidence="10">L,D-TPase catalytic domain-containing protein</fullName>
    </recommendedName>
</protein>
<feature type="domain" description="L,D-TPase catalytic" evidence="10">
    <location>
        <begin position="8"/>
        <end position="164"/>
    </location>
</feature>
<dbReference type="InterPro" id="IPR050979">
    <property type="entry name" value="LD-transpeptidase"/>
</dbReference>
<evidence type="ECO:0000256" key="6">
    <source>
        <dbReference type="ARBA" id="ARBA00022960"/>
    </source>
</evidence>
<feature type="active site" description="Nucleophile" evidence="9">
    <location>
        <position position="140"/>
    </location>
</feature>
<gene>
    <name evidence="11" type="ORF">FOKN1_2133</name>
</gene>